<keyword evidence="2" id="KW-1185">Reference proteome</keyword>
<sequence length="111" mass="12507">MNKQQISLPSLGICLPSDFKFEKYDPQDPGSLLIFSSEEPNLGLTFEILYLPDEGVTATGGYWLQNWDPDGAAQWHDLLANMTQVCLWLKDWPDRTQMGAPTLPHDEGALR</sequence>
<gene>
    <name evidence="1" type="ORF">BLI708_11430</name>
</gene>
<name>A0ABX7S0R5_9BIFI</name>
<accession>A0ABX7S0R5</accession>
<evidence type="ECO:0000313" key="1">
    <source>
        <dbReference type="EMBL" id="QSY57775.1"/>
    </source>
</evidence>
<reference evidence="1 2" key="1">
    <citation type="submission" date="2021-03" db="EMBL/GenBank/DDBJ databases">
        <title>Genome sequencing of Bifidobacterium imperatoris JCM 32708.</title>
        <authorList>
            <person name="Kim J."/>
        </authorList>
    </citation>
    <scope>NUCLEOTIDE SEQUENCE [LARGE SCALE GENOMIC DNA]</scope>
    <source>
        <strain evidence="1 2">JCM 32708</strain>
    </source>
</reference>
<dbReference type="EMBL" id="CP071591">
    <property type="protein sequence ID" value="QSY57775.1"/>
    <property type="molecule type" value="Genomic_DNA"/>
</dbReference>
<evidence type="ECO:0000313" key="2">
    <source>
        <dbReference type="Proteomes" id="UP000663067"/>
    </source>
</evidence>
<dbReference type="Proteomes" id="UP000663067">
    <property type="component" value="Chromosome"/>
</dbReference>
<dbReference type="RefSeq" id="WP_207553055.1">
    <property type="nucleotide sequence ID" value="NZ_CP071591.1"/>
</dbReference>
<protein>
    <submittedName>
        <fullName evidence="1">Uncharacterized protein</fullName>
    </submittedName>
</protein>
<organism evidence="1 2">
    <name type="scientific">Bifidobacterium imperatoris</name>
    <dbReference type="NCBI Taxonomy" id="2020965"/>
    <lineage>
        <taxon>Bacteria</taxon>
        <taxon>Bacillati</taxon>
        <taxon>Actinomycetota</taxon>
        <taxon>Actinomycetes</taxon>
        <taxon>Bifidobacteriales</taxon>
        <taxon>Bifidobacteriaceae</taxon>
        <taxon>Bifidobacterium</taxon>
    </lineage>
</organism>
<proteinExistence type="predicted"/>